<feature type="transmembrane region" description="Helical" evidence="6">
    <location>
        <begin position="377"/>
        <end position="395"/>
    </location>
</feature>
<accession>A0ABQ5SAY8</accession>
<evidence type="ECO:0000256" key="5">
    <source>
        <dbReference type="SAM" id="MobiDB-lite"/>
    </source>
</evidence>
<dbReference type="SMART" id="SM00679">
    <property type="entry name" value="CTNS"/>
    <property type="match status" value="2"/>
</dbReference>
<evidence type="ECO:0000313" key="8">
    <source>
        <dbReference type="Proteomes" id="UP001165090"/>
    </source>
</evidence>
<dbReference type="Gene3D" id="1.20.1280.290">
    <property type="match status" value="2"/>
</dbReference>
<dbReference type="Proteomes" id="UP001165090">
    <property type="component" value="Unassembled WGS sequence"/>
</dbReference>
<evidence type="ECO:0000256" key="3">
    <source>
        <dbReference type="ARBA" id="ARBA00022989"/>
    </source>
</evidence>
<name>A0ABQ5SAY8_9CHLO</name>
<feature type="transmembrane region" description="Helical" evidence="6">
    <location>
        <begin position="29"/>
        <end position="51"/>
    </location>
</feature>
<proteinExistence type="predicted"/>
<dbReference type="PANTHER" id="PTHR16201">
    <property type="entry name" value="SEVEN TRANSMEMBRANE PROTEIN 1-RELATED"/>
    <property type="match status" value="1"/>
</dbReference>
<evidence type="ECO:0000313" key="7">
    <source>
        <dbReference type="EMBL" id="GLI66517.1"/>
    </source>
</evidence>
<keyword evidence="4 6" id="KW-0472">Membrane</keyword>
<comment type="subcellular location">
    <subcellularLocation>
        <location evidence="1">Membrane</location>
        <topology evidence="1">Multi-pass membrane protein</topology>
    </subcellularLocation>
</comment>
<keyword evidence="3 6" id="KW-1133">Transmembrane helix</keyword>
<dbReference type="EMBL" id="BSDZ01000033">
    <property type="protein sequence ID" value="GLI66517.1"/>
    <property type="molecule type" value="Genomic_DNA"/>
</dbReference>
<keyword evidence="8" id="KW-1185">Reference proteome</keyword>
<evidence type="ECO:0000256" key="2">
    <source>
        <dbReference type="ARBA" id="ARBA00022692"/>
    </source>
</evidence>
<organism evidence="7 8">
    <name type="scientific">Volvox africanus</name>
    <dbReference type="NCBI Taxonomy" id="51714"/>
    <lineage>
        <taxon>Eukaryota</taxon>
        <taxon>Viridiplantae</taxon>
        <taxon>Chlorophyta</taxon>
        <taxon>core chlorophytes</taxon>
        <taxon>Chlorophyceae</taxon>
        <taxon>CS clade</taxon>
        <taxon>Chlamydomonadales</taxon>
        <taxon>Volvocaceae</taxon>
        <taxon>Volvox</taxon>
    </lineage>
</organism>
<feature type="transmembrane region" description="Helical" evidence="6">
    <location>
        <begin position="63"/>
        <end position="85"/>
    </location>
</feature>
<feature type="compositionally biased region" description="Low complexity" evidence="5">
    <location>
        <begin position="166"/>
        <end position="180"/>
    </location>
</feature>
<feature type="transmembrane region" description="Helical" evidence="6">
    <location>
        <begin position="338"/>
        <end position="356"/>
    </location>
</feature>
<feature type="transmembrane region" description="Helical" evidence="6">
    <location>
        <begin position="91"/>
        <end position="115"/>
    </location>
</feature>
<evidence type="ECO:0000256" key="6">
    <source>
        <dbReference type="SAM" id="Phobius"/>
    </source>
</evidence>
<sequence length="499" mass="52957">MLTFDGCDPGANPWVEKYFHDCVMDYRDAAGFALGLCSIFVWLTAQIPQFLSNIKNQSSEALSIWFLVEWFAGDTLNLLGCLIQGQQLPTTTILAAYFVLIDVIMLLQYIYYGALQARRKRLRARVSRKRHGQRHASAVHHHNRDDSQLQVASLLNDGGANRDSNEPSSVPESSTVTTPVGGSVQRIFERAGSVVAASRNPLLTLTAATAVGFSVVCMAVFALHPGAATSSKGVERHLLSVNKQQQHPAALHDGTGGDNFGVGGTSISHSSSSSDAALRLAAAGTGAALSVLGRSLASVLHPAAFGGEFLRLGHGDGDSGGGDDSVSPGGCSFLNCDVALVAGTAMGYLSTCFYLASRVSQIRKNLARRSTEGLSPVMFILTMSANLCTGVSIVLRLRSLEQVKEQLPWMCGTFGTIALDMTLFYQAITLGHEGHEHCHGHGHHHTRHGHSHCNTHQHSYGAGNGLDAGKPADLEAPLLIPVPNTEAGESSGGGPTQQE</sequence>
<gene>
    <name evidence="7" type="ORF">VaNZ11_010387</name>
</gene>
<protein>
    <submittedName>
        <fullName evidence="7">Uncharacterized protein</fullName>
    </submittedName>
</protein>
<evidence type="ECO:0000256" key="4">
    <source>
        <dbReference type="ARBA" id="ARBA00023136"/>
    </source>
</evidence>
<dbReference type="InterPro" id="IPR051415">
    <property type="entry name" value="LAAT-1"/>
</dbReference>
<evidence type="ECO:0000256" key="1">
    <source>
        <dbReference type="ARBA" id="ARBA00004141"/>
    </source>
</evidence>
<dbReference type="InterPro" id="IPR006603">
    <property type="entry name" value="PQ-loop_rpt"/>
</dbReference>
<reference evidence="7 8" key="1">
    <citation type="journal article" date="2023" name="IScience">
        <title>Expanded male sex-determining region conserved during the evolution of homothallism in the green alga Volvox.</title>
        <authorList>
            <person name="Yamamoto K."/>
            <person name="Matsuzaki R."/>
            <person name="Mahakham W."/>
            <person name="Heman W."/>
            <person name="Sekimoto H."/>
            <person name="Kawachi M."/>
            <person name="Minakuchi Y."/>
            <person name="Toyoda A."/>
            <person name="Nozaki H."/>
        </authorList>
    </citation>
    <scope>NUCLEOTIDE SEQUENCE [LARGE SCALE GENOMIC DNA]</scope>
    <source>
        <strain evidence="7 8">NIES-4468</strain>
    </source>
</reference>
<dbReference type="PANTHER" id="PTHR16201:SF34">
    <property type="entry name" value="LYSOSOMAL AMINO ACID TRANSPORTER 1"/>
    <property type="match status" value="1"/>
</dbReference>
<keyword evidence="2 6" id="KW-0812">Transmembrane</keyword>
<feature type="transmembrane region" description="Helical" evidence="6">
    <location>
        <begin position="202"/>
        <end position="223"/>
    </location>
</feature>
<dbReference type="Pfam" id="PF04193">
    <property type="entry name" value="PQ-loop"/>
    <property type="match status" value="2"/>
</dbReference>
<comment type="caution">
    <text evidence="7">The sequence shown here is derived from an EMBL/GenBank/DDBJ whole genome shotgun (WGS) entry which is preliminary data.</text>
</comment>
<feature type="region of interest" description="Disordered" evidence="5">
    <location>
        <begin position="156"/>
        <end position="181"/>
    </location>
</feature>